<accession>A0AAW0GFT4</accession>
<proteinExistence type="predicted"/>
<reference evidence="2 3" key="1">
    <citation type="submission" date="2022-09" db="EMBL/GenBank/DDBJ databases">
        <authorList>
            <person name="Palmer J.M."/>
        </authorList>
    </citation>
    <scope>NUCLEOTIDE SEQUENCE [LARGE SCALE GENOMIC DNA]</scope>
    <source>
        <strain evidence="2 3">DSM 7382</strain>
    </source>
</reference>
<keyword evidence="1" id="KW-0732">Signal</keyword>
<dbReference type="EMBL" id="JASBNA010000010">
    <property type="protein sequence ID" value="KAK7688764.1"/>
    <property type="molecule type" value="Genomic_DNA"/>
</dbReference>
<dbReference type="Proteomes" id="UP001385951">
    <property type="component" value="Unassembled WGS sequence"/>
</dbReference>
<comment type="caution">
    <text evidence="2">The sequence shown here is derived from an EMBL/GenBank/DDBJ whole genome shotgun (WGS) entry which is preliminary data.</text>
</comment>
<feature type="signal peptide" evidence="1">
    <location>
        <begin position="1"/>
        <end position="17"/>
    </location>
</feature>
<evidence type="ECO:0000313" key="2">
    <source>
        <dbReference type="EMBL" id="KAK7688764.1"/>
    </source>
</evidence>
<evidence type="ECO:0000256" key="1">
    <source>
        <dbReference type="SAM" id="SignalP"/>
    </source>
</evidence>
<name>A0AAW0GFT4_9APHY</name>
<keyword evidence="3" id="KW-1185">Reference proteome</keyword>
<organism evidence="2 3">
    <name type="scientific">Cerrena zonata</name>
    <dbReference type="NCBI Taxonomy" id="2478898"/>
    <lineage>
        <taxon>Eukaryota</taxon>
        <taxon>Fungi</taxon>
        <taxon>Dikarya</taxon>
        <taxon>Basidiomycota</taxon>
        <taxon>Agaricomycotina</taxon>
        <taxon>Agaricomycetes</taxon>
        <taxon>Polyporales</taxon>
        <taxon>Cerrenaceae</taxon>
        <taxon>Cerrena</taxon>
    </lineage>
</organism>
<dbReference type="AlphaFoldDB" id="A0AAW0GFT4"/>
<evidence type="ECO:0000313" key="3">
    <source>
        <dbReference type="Proteomes" id="UP001385951"/>
    </source>
</evidence>
<sequence>MLCCAFFDALFTTLTEFLVDTEPRDALNALNELMEDELGRKGWVAGVQRTYQWIRARNQDLVDAQNHLNRSVQALINLAHIPNTNELKITIVLDEAYYLTKDANPSHGYSRPDLLCRTISAYSKYIPESIWVIFVSTNPCILDFAVSAVVHKSTQMLITPYRSDINLLQFRLNESPLEVQTCALPS</sequence>
<feature type="chain" id="PRO_5043866684" evidence="1">
    <location>
        <begin position="18"/>
        <end position="186"/>
    </location>
</feature>
<gene>
    <name evidence="2" type="ORF">QCA50_008303</name>
</gene>
<protein>
    <submittedName>
        <fullName evidence="2">Uncharacterized protein</fullName>
    </submittedName>
</protein>